<reference evidence="1 2" key="1">
    <citation type="journal article" date="2018" name="Front. Plant Sci.">
        <title>Red Clover (Trifolium pratense) and Zigzag Clover (T. medium) - A Picture of Genomic Similarities and Differences.</title>
        <authorList>
            <person name="Dluhosova J."/>
            <person name="Istvanek J."/>
            <person name="Nedelnik J."/>
            <person name="Repkova J."/>
        </authorList>
    </citation>
    <scope>NUCLEOTIDE SEQUENCE [LARGE SCALE GENOMIC DNA]</scope>
    <source>
        <strain evidence="2">cv. 10/8</strain>
        <tissue evidence="1">Leaf</tissue>
    </source>
</reference>
<name>A0A392U446_9FABA</name>
<sequence length="83" mass="9506">AGGLQYIPFADDDDDFMDYANANLQHVLHHHIPNDPEMESFPAPTHDVNVLAEMLWKIDMSTQAGIDMSDYYYPSSSLWQETM</sequence>
<protein>
    <submittedName>
        <fullName evidence="1">Uncharacterized protein</fullName>
    </submittedName>
</protein>
<dbReference type="Proteomes" id="UP000265520">
    <property type="component" value="Unassembled WGS sequence"/>
</dbReference>
<evidence type="ECO:0000313" key="2">
    <source>
        <dbReference type="Proteomes" id="UP000265520"/>
    </source>
</evidence>
<dbReference type="AlphaFoldDB" id="A0A392U446"/>
<proteinExistence type="predicted"/>
<feature type="non-terminal residue" evidence="1">
    <location>
        <position position="83"/>
    </location>
</feature>
<comment type="caution">
    <text evidence="1">The sequence shown here is derived from an EMBL/GenBank/DDBJ whole genome shotgun (WGS) entry which is preliminary data.</text>
</comment>
<dbReference type="EMBL" id="LXQA010713803">
    <property type="protein sequence ID" value="MCI67290.1"/>
    <property type="molecule type" value="Genomic_DNA"/>
</dbReference>
<feature type="non-terminal residue" evidence="1">
    <location>
        <position position="1"/>
    </location>
</feature>
<organism evidence="1 2">
    <name type="scientific">Trifolium medium</name>
    <dbReference type="NCBI Taxonomy" id="97028"/>
    <lineage>
        <taxon>Eukaryota</taxon>
        <taxon>Viridiplantae</taxon>
        <taxon>Streptophyta</taxon>
        <taxon>Embryophyta</taxon>
        <taxon>Tracheophyta</taxon>
        <taxon>Spermatophyta</taxon>
        <taxon>Magnoliopsida</taxon>
        <taxon>eudicotyledons</taxon>
        <taxon>Gunneridae</taxon>
        <taxon>Pentapetalae</taxon>
        <taxon>rosids</taxon>
        <taxon>fabids</taxon>
        <taxon>Fabales</taxon>
        <taxon>Fabaceae</taxon>
        <taxon>Papilionoideae</taxon>
        <taxon>50 kb inversion clade</taxon>
        <taxon>NPAAA clade</taxon>
        <taxon>Hologalegina</taxon>
        <taxon>IRL clade</taxon>
        <taxon>Trifolieae</taxon>
        <taxon>Trifolium</taxon>
    </lineage>
</organism>
<evidence type="ECO:0000313" key="1">
    <source>
        <dbReference type="EMBL" id="MCI67290.1"/>
    </source>
</evidence>
<accession>A0A392U446</accession>
<keyword evidence="2" id="KW-1185">Reference proteome</keyword>